<feature type="chain" id="PRO_5015203699" description="Arabinogalactan peptide, AGP" evidence="2">
    <location>
        <begin position="28"/>
        <end position="68"/>
    </location>
</feature>
<keyword evidence="4" id="KW-1185">Reference proteome</keyword>
<evidence type="ECO:0000256" key="1">
    <source>
        <dbReference type="SAM" id="Phobius"/>
    </source>
</evidence>
<feature type="transmembrane region" description="Helical" evidence="1">
    <location>
        <begin position="43"/>
        <end position="66"/>
    </location>
</feature>
<evidence type="ECO:0000313" key="4">
    <source>
        <dbReference type="Proteomes" id="UP000238479"/>
    </source>
</evidence>
<dbReference type="Proteomes" id="UP000238479">
    <property type="component" value="Chromosome 3"/>
</dbReference>
<dbReference type="PANTHER" id="PTHR33659:SF11">
    <property type="entry name" value="TRANSMEMBRANE PROTEIN"/>
    <property type="match status" value="1"/>
</dbReference>
<dbReference type="Gramene" id="PRQ44596">
    <property type="protein sequence ID" value="PRQ44596"/>
    <property type="gene ID" value="RchiOBHm_Chr3g0480971"/>
</dbReference>
<evidence type="ECO:0000256" key="2">
    <source>
        <dbReference type="SAM" id="SignalP"/>
    </source>
</evidence>
<protein>
    <recommendedName>
        <fullName evidence="5">Arabinogalactan peptide, AGP</fullName>
    </recommendedName>
</protein>
<keyword evidence="2" id="KW-0732">Signal</keyword>
<evidence type="ECO:0000313" key="3">
    <source>
        <dbReference type="EMBL" id="PRQ44596.1"/>
    </source>
</evidence>
<evidence type="ECO:0008006" key="5">
    <source>
        <dbReference type="Google" id="ProtNLM"/>
    </source>
</evidence>
<dbReference type="PANTHER" id="PTHR33659">
    <property type="entry name" value="PROTEIN, PUTATIVE-RELATED-RELATED"/>
    <property type="match status" value="1"/>
</dbReference>
<organism evidence="3 4">
    <name type="scientific">Rosa chinensis</name>
    <name type="common">China rose</name>
    <dbReference type="NCBI Taxonomy" id="74649"/>
    <lineage>
        <taxon>Eukaryota</taxon>
        <taxon>Viridiplantae</taxon>
        <taxon>Streptophyta</taxon>
        <taxon>Embryophyta</taxon>
        <taxon>Tracheophyta</taxon>
        <taxon>Spermatophyta</taxon>
        <taxon>Magnoliopsida</taxon>
        <taxon>eudicotyledons</taxon>
        <taxon>Gunneridae</taxon>
        <taxon>Pentapetalae</taxon>
        <taxon>rosids</taxon>
        <taxon>fabids</taxon>
        <taxon>Rosales</taxon>
        <taxon>Rosaceae</taxon>
        <taxon>Rosoideae</taxon>
        <taxon>Rosoideae incertae sedis</taxon>
        <taxon>Rosa</taxon>
    </lineage>
</organism>
<name>A0A2P6RDU4_ROSCH</name>
<dbReference type="AlphaFoldDB" id="A0A2P6RDU4"/>
<keyword evidence="1" id="KW-0472">Membrane</keyword>
<dbReference type="EMBL" id="PDCK01000041">
    <property type="protein sequence ID" value="PRQ44596.1"/>
    <property type="molecule type" value="Genomic_DNA"/>
</dbReference>
<keyword evidence="1" id="KW-1133">Transmembrane helix</keyword>
<reference evidence="3 4" key="1">
    <citation type="journal article" date="2018" name="Nat. Genet.">
        <title>The Rosa genome provides new insights in the design of modern roses.</title>
        <authorList>
            <person name="Bendahmane M."/>
        </authorList>
    </citation>
    <scope>NUCLEOTIDE SEQUENCE [LARGE SCALE GENOMIC DNA]</scope>
    <source>
        <strain evidence="4">cv. Old Blush</strain>
    </source>
</reference>
<accession>A0A2P6RDU4</accession>
<proteinExistence type="predicted"/>
<comment type="caution">
    <text evidence="3">The sequence shown here is derived from an EMBL/GenBank/DDBJ whole genome shotgun (WGS) entry which is preliminary data.</text>
</comment>
<feature type="signal peptide" evidence="2">
    <location>
        <begin position="1"/>
        <end position="27"/>
    </location>
</feature>
<sequence length="68" mass="6923">MAQVSMSRAFFFVQILVLALVAASVSAQEGSPAPAPAPMDAGEAYSLPVSGALIGASLVVSLFSLFKH</sequence>
<keyword evidence="1" id="KW-0812">Transmembrane</keyword>
<gene>
    <name evidence="3" type="ORF">RchiOBHm_Chr3g0480971</name>
</gene>